<dbReference type="Proteomes" id="UP000007796">
    <property type="component" value="Unassembled WGS sequence"/>
</dbReference>
<evidence type="ECO:0000256" key="1">
    <source>
        <dbReference type="ARBA" id="ARBA00022737"/>
    </source>
</evidence>
<dbReference type="GO" id="GO:0005737">
    <property type="term" value="C:cytoplasm"/>
    <property type="evidence" value="ECO:0007669"/>
    <property type="project" value="TreeGrafter"/>
</dbReference>
<evidence type="ECO:0000313" key="7">
    <source>
        <dbReference type="Proteomes" id="UP000007796"/>
    </source>
</evidence>
<dbReference type="EMBL" id="GL629997">
    <property type="protein sequence ID" value="EFW99280.1"/>
    <property type="molecule type" value="Genomic_DNA"/>
</dbReference>
<dbReference type="RefSeq" id="XP_014168763.1">
    <property type="nucleotide sequence ID" value="XM_014313288.1"/>
</dbReference>
<dbReference type="PANTHER" id="PTHR46231:SF1">
    <property type="entry name" value="ANKYRIN REPEAT AND BTB_POZ DOMAIN-CONTAINING PROTEIN 1"/>
    <property type="match status" value="1"/>
</dbReference>
<feature type="repeat" description="ANK" evidence="3">
    <location>
        <begin position="67"/>
        <end position="92"/>
    </location>
</feature>
<dbReference type="Pfam" id="PF00651">
    <property type="entry name" value="BTB"/>
    <property type="match status" value="2"/>
</dbReference>
<name>F0XT94_GROCL</name>
<dbReference type="SMART" id="SM00225">
    <property type="entry name" value="BTB"/>
    <property type="match status" value="2"/>
</dbReference>
<dbReference type="InterPro" id="IPR036770">
    <property type="entry name" value="Ankyrin_rpt-contain_sf"/>
</dbReference>
<dbReference type="STRING" id="655863.F0XT94"/>
<dbReference type="Gene3D" id="3.30.710.10">
    <property type="entry name" value="Potassium Channel Kv1.1, Chain A"/>
    <property type="match status" value="2"/>
</dbReference>
<dbReference type="InterPro" id="IPR011333">
    <property type="entry name" value="SKP1/BTB/POZ_sf"/>
</dbReference>
<dbReference type="OrthoDB" id="684045at2759"/>
<evidence type="ECO:0000313" key="6">
    <source>
        <dbReference type="EMBL" id="EFW99280.1"/>
    </source>
</evidence>
<evidence type="ECO:0000256" key="4">
    <source>
        <dbReference type="SAM" id="MobiDB-lite"/>
    </source>
</evidence>
<proteinExistence type="predicted"/>
<dbReference type="PROSITE" id="PS50088">
    <property type="entry name" value="ANK_REPEAT"/>
    <property type="match status" value="1"/>
</dbReference>
<feature type="domain" description="BTB" evidence="5">
    <location>
        <begin position="367"/>
        <end position="425"/>
    </location>
</feature>
<dbReference type="HOGENOM" id="CLU_022885_2_0_1"/>
<dbReference type="AlphaFoldDB" id="F0XT94"/>
<reference evidence="6 7" key="1">
    <citation type="journal article" date="2011" name="Proc. Natl. Acad. Sci. U.S.A.">
        <title>Genome and transcriptome analyses of the mountain pine beetle-fungal symbiont Grosmannia clavigera, a lodgepole pine pathogen.</title>
        <authorList>
            <person name="DiGuistini S."/>
            <person name="Wang Y."/>
            <person name="Liao N.Y."/>
            <person name="Taylor G."/>
            <person name="Tanguay P."/>
            <person name="Feau N."/>
            <person name="Henrissat B."/>
            <person name="Chan S.K."/>
            <person name="Hesse-Orce U."/>
            <person name="Alamouti S.M."/>
            <person name="Tsui C.K.M."/>
            <person name="Docking R.T."/>
            <person name="Levasseur A."/>
            <person name="Haridas S."/>
            <person name="Robertson G."/>
            <person name="Birol I."/>
            <person name="Holt R.A."/>
            <person name="Marra M.A."/>
            <person name="Hamelin R.C."/>
            <person name="Hirst M."/>
            <person name="Jones S.J.M."/>
            <person name="Bohlmann J."/>
            <person name="Breuil C."/>
        </authorList>
    </citation>
    <scope>NUCLEOTIDE SEQUENCE [LARGE SCALE GENOMIC DNA]</scope>
    <source>
        <strain evidence="7">kw1407 / UAMH 11150</strain>
    </source>
</reference>
<keyword evidence="2 3" id="KW-0040">ANK repeat</keyword>
<dbReference type="InterPro" id="IPR000210">
    <property type="entry name" value="BTB/POZ_dom"/>
</dbReference>
<keyword evidence="1" id="KW-0677">Repeat</keyword>
<dbReference type="InParanoid" id="F0XT94"/>
<dbReference type="Gene3D" id="1.25.40.20">
    <property type="entry name" value="Ankyrin repeat-containing domain"/>
    <property type="match status" value="1"/>
</dbReference>
<dbReference type="CDD" id="cd18497">
    <property type="entry name" value="BACK_ABTB1_BPOZ"/>
    <property type="match status" value="1"/>
</dbReference>
<dbReference type="PROSITE" id="PS50097">
    <property type="entry name" value="BTB"/>
    <property type="match status" value="2"/>
</dbReference>
<dbReference type="GeneID" id="25979053"/>
<dbReference type="Pfam" id="PF13637">
    <property type="entry name" value="Ank_4"/>
    <property type="match status" value="1"/>
</dbReference>
<dbReference type="SUPFAM" id="SSF54695">
    <property type="entry name" value="POZ domain"/>
    <property type="match status" value="2"/>
</dbReference>
<feature type="compositionally biased region" description="Acidic residues" evidence="4">
    <location>
        <begin position="322"/>
        <end position="336"/>
    </location>
</feature>
<dbReference type="CDD" id="cd18186">
    <property type="entry name" value="BTB_POZ_ZBTB_KLHL-like"/>
    <property type="match status" value="1"/>
</dbReference>
<dbReference type="PANTHER" id="PTHR46231">
    <property type="entry name" value="ANKYRIN REPEAT AND BTB/POZ DOMAIN-CONTAINING PROTEIN 1"/>
    <property type="match status" value="1"/>
</dbReference>
<dbReference type="GO" id="GO:0000151">
    <property type="term" value="C:ubiquitin ligase complex"/>
    <property type="evidence" value="ECO:0007669"/>
    <property type="project" value="TreeGrafter"/>
</dbReference>
<dbReference type="FunFam" id="1.25.40.20:FF:000248">
    <property type="entry name" value="Ankyrin repeat and BTB/POZ domain protein"/>
    <property type="match status" value="1"/>
</dbReference>
<organism evidence="7">
    <name type="scientific">Grosmannia clavigera (strain kw1407 / UAMH 11150)</name>
    <name type="common">Blue stain fungus</name>
    <name type="synonym">Graphiocladiella clavigera</name>
    <dbReference type="NCBI Taxonomy" id="655863"/>
    <lineage>
        <taxon>Eukaryota</taxon>
        <taxon>Fungi</taxon>
        <taxon>Dikarya</taxon>
        <taxon>Ascomycota</taxon>
        <taxon>Pezizomycotina</taxon>
        <taxon>Sordariomycetes</taxon>
        <taxon>Sordariomycetidae</taxon>
        <taxon>Ophiostomatales</taxon>
        <taxon>Ophiostomataceae</taxon>
        <taxon>Leptographium</taxon>
    </lineage>
</organism>
<feature type="region of interest" description="Disordered" evidence="4">
    <location>
        <begin position="322"/>
        <end position="361"/>
    </location>
</feature>
<feature type="domain" description="BTB" evidence="5">
    <location>
        <begin position="148"/>
        <end position="224"/>
    </location>
</feature>
<evidence type="ECO:0000259" key="5">
    <source>
        <dbReference type="PROSITE" id="PS50097"/>
    </source>
</evidence>
<sequence>MAMVKGQLEAKLKEEHELISSGVLREENPLDLSDDFAIFLEACRRGDLGQCQKSISTGVNINGKDEFDYTPLIIASLCGHYEVVQLLLESGALAERNTFQGERCLYNALNDRIRNLLLRYDYAKSTDPLQPWASHITSLLTLDRPPTSDITLTTAGTGTGTGTGTEAATFRLHRFLLAARSPYFRRKLSETPEFDTWRLSKQVPAAAFGLVLRYLYLDDVTAHATALADADVDADLVRGIDRASRYLEVDQLWEAILASHDRRLARQRYQDEVERAQHQIGTFFRQHVLGNRIVVDAAKVDAVCWPPDNHIFADCLLQADEEPAESVDPEGEEEEHDSLGQTSLHIPVGPAEATSHENPPRRRAILYPAHKALLVRCDYFQTMFSSAFREAQPSPHLRIIPVDCAPDVLEIVLAFLYTEQADIPLDRALDVLYVADMLFLDRLKTKAAMIISTLGSGRRNVLDDPTRSGRAADDSDINVYDVLRAAWDLRVQRLEEFAARFLAQRLEHYIDDPAFADFVLESANRLRSRQETDSIELVDDIRYFLSERFRLRFEELALVEAEADGEPAADGEPVADATIAADTAAGVMRTLDGHVVEDEFDSDQLNYQILLTKIDSLLERLGLDG</sequence>
<evidence type="ECO:0000256" key="3">
    <source>
        <dbReference type="PROSITE-ProRule" id="PRU00023"/>
    </source>
</evidence>
<dbReference type="eggNOG" id="KOG0511">
    <property type="taxonomic scope" value="Eukaryota"/>
</dbReference>
<protein>
    <submittedName>
        <fullName evidence="6">Ankyrin repeat and btb poz domain containing protein</fullName>
    </submittedName>
</protein>
<dbReference type="FunCoup" id="F0XT94">
    <property type="interactions" value="36"/>
</dbReference>
<keyword evidence="7" id="KW-1185">Reference proteome</keyword>
<dbReference type="SUPFAM" id="SSF48403">
    <property type="entry name" value="Ankyrin repeat"/>
    <property type="match status" value="1"/>
</dbReference>
<dbReference type="InterPro" id="IPR002110">
    <property type="entry name" value="Ankyrin_rpt"/>
</dbReference>
<dbReference type="PROSITE" id="PS50297">
    <property type="entry name" value="ANK_REP_REGION"/>
    <property type="match status" value="1"/>
</dbReference>
<evidence type="ECO:0000256" key="2">
    <source>
        <dbReference type="ARBA" id="ARBA00023043"/>
    </source>
</evidence>
<accession>F0XT94</accession>
<dbReference type="InterPro" id="IPR044515">
    <property type="entry name" value="ABTB1"/>
</dbReference>
<gene>
    <name evidence="6" type="ORF">CMQ_5701</name>
</gene>